<feature type="compositionally biased region" description="Low complexity" evidence="1">
    <location>
        <begin position="620"/>
        <end position="637"/>
    </location>
</feature>
<proteinExistence type="predicted"/>
<feature type="compositionally biased region" description="Gly residues" evidence="1">
    <location>
        <begin position="1658"/>
        <end position="1670"/>
    </location>
</feature>
<organism evidence="2 3">
    <name type="scientific">Volvox reticuliferus</name>
    <dbReference type="NCBI Taxonomy" id="1737510"/>
    <lineage>
        <taxon>Eukaryota</taxon>
        <taxon>Viridiplantae</taxon>
        <taxon>Chlorophyta</taxon>
        <taxon>core chlorophytes</taxon>
        <taxon>Chlorophyceae</taxon>
        <taxon>CS clade</taxon>
        <taxon>Chlamydomonadales</taxon>
        <taxon>Volvocaceae</taxon>
        <taxon>Volvox</taxon>
    </lineage>
</organism>
<dbReference type="PANTHER" id="PTHR48125:SF10">
    <property type="entry name" value="OS12G0136300 PROTEIN"/>
    <property type="match status" value="1"/>
</dbReference>
<evidence type="ECO:0000313" key="2">
    <source>
        <dbReference type="EMBL" id="GIM01421.1"/>
    </source>
</evidence>
<feature type="region of interest" description="Disordered" evidence="1">
    <location>
        <begin position="584"/>
        <end position="725"/>
    </location>
</feature>
<feature type="compositionally biased region" description="Low complexity" evidence="1">
    <location>
        <begin position="1970"/>
        <end position="2010"/>
    </location>
</feature>
<feature type="region of interest" description="Disordered" evidence="1">
    <location>
        <begin position="2203"/>
        <end position="2229"/>
    </location>
</feature>
<feature type="region of interest" description="Disordered" evidence="1">
    <location>
        <begin position="1006"/>
        <end position="1063"/>
    </location>
</feature>
<dbReference type="Proteomes" id="UP000722791">
    <property type="component" value="Unassembled WGS sequence"/>
</dbReference>
<feature type="non-terminal residue" evidence="2">
    <location>
        <position position="2325"/>
    </location>
</feature>
<feature type="compositionally biased region" description="Low complexity" evidence="1">
    <location>
        <begin position="704"/>
        <end position="725"/>
    </location>
</feature>
<feature type="compositionally biased region" description="Gly residues" evidence="1">
    <location>
        <begin position="659"/>
        <end position="669"/>
    </location>
</feature>
<dbReference type="PANTHER" id="PTHR48125">
    <property type="entry name" value="LP07818P1"/>
    <property type="match status" value="1"/>
</dbReference>
<name>A0A8J4G6Y7_9CHLO</name>
<feature type="compositionally biased region" description="Gly residues" evidence="1">
    <location>
        <begin position="2206"/>
        <end position="2229"/>
    </location>
</feature>
<gene>
    <name evidence="2" type="ORF">Vretimale_6241</name>
</gene>
<feature type="region of interest" description="Disordered" evidence="1">
    <location>
        <begin position="1658"/>
        <end position="1694"/>
    </location>
</feature>
<feature type="compositionally biased region" description="Gly residues" evidence="1">
    <location>
        <begin position="852"/>
        <end position="869"/>
    </location>
</feature>
<feature type="region of interest" description="Disordered" evidence="1">
    <location>
        <begin position="2284"/>
        <end position="2325"/>
    </location>
</feature>
<feature type="compositionally biased region" description="Low complexity" evidence="1">
    <location>
        <begin position="1031"/>
        <end position="1046"/>
    </location>
</feature>
<feature type="compositionally biased region" description="Basic and acidic residues" evidence="1">
    <location>
        <begin position="1633"/>
        <end position="1642"/>
    </location>
</feature>
<feature type="compositionally biased region" description="Polar residues" evidence="1">
    <location>
        <begin position="2018"/>
        <end position="2048"/>
    </location>
</feature>
<reference evidence="2" key="1">
    <citation type="journal article" date="2021" name="Proc. Natl. Acad. Sci. U.S.A.">
        <title>Three genomes in the algal genus Volvox reveal the fate of a haploid sex-determining region after a transition to homothallism.</title>
        <authorList>
            <person name="Yamamoto K."/>
            <person name="Hamaji T."/>
            <person name="Kawai-Toyooka H."/>
            <person name="Matsuzaki R."/>
            <person name="Takahashi F."/>
            <person name="Nishimura Y."/>
            <person name="Kawachi M."/>
            <person name="Noguchi H."/>
            <person name="Minakuchi Y."/>
            <person name="Umen J.G."/>
            <person name="Toyoda A."/>
            <person name="Nozaki H."/>
        </authorList>
    </citation>
    <scope>NUCLEOTIDE SEQUENCE</scope>
    <source>
        <strain evidence="2">NIES-3785</strain>
    </source>
</reference>
<feature type="region of interest" description="Disordered" evidence="1">
    <location>
        <begin position="1938"/>
        <end position="2048"/>
    </location>
</feature>
<feature type="compositionally biased region" description="Basic and acidic residues" evidence="1">
    <location>
        <begin position="1588"/>
        <end position="1598"/>
    </location>
</feature>
<feature type="region of interest" description="Disordered" evidence="1">
    <location>
        <begin position="1445"/>
        <end position="1532"/>
    </location>
</feature>
<feature type="compositionally biased region" description="Polar residues" evidence="1">
    <location>
        <begin position="1619"/>
        <end position="1630"/>
    </location>
</feature>
<dbReference type="SUPFAM" id="SSF48371">
    <property type="entry name" value="ARM repeat"/>
    <property type="match status" value="1"/>
</dbReference>
<evidence type="ECO:0000313" key="3">
    <source>
        <dbReference type="Proteomes" id="UP000722791"/>
    </source>
</evidence>
<feature type="compositionally biased region" description="Low complexity" evidence="1">
    <location>
        <begin position="584"/>
        <end position="605"/>
    </location>
</feature>
<feature type="compositionally biased region" description="Basic and acidic residues" evidence="1">
    <location>
        <begin position="1445"/>
        <end position="1456"/>
    </location>
</feature>
<protein>
    <submittedName>
        <fullName evidence="2">Uncharacterized protein</fullName>
    </submittedName>
</protein>
<feature type="compositionally biased region" description="Polar residues" evidence="1">
    <location>
        <begin position="877"/>
        <end position="892"/>
    </location>
</feature>
<feature type="region of interest" description="Disordered" evidence="1">
    <location>
        <begin position="1348"/>
        <end position="1387"/>
    </location>
</feature>
<feature type="compositionally biased region" description="Gly residues" evidence="1">
    <location>
        <begin position="1269"/>
        <end position="1278"/>
    </location>
</feature>
<dbReference type="Gene3D" id="1.25.10.10">
    <property type="entry name" value="Leucine-rich Repeat Variant"/>
    <property type="match status" value="1"/>
</dbReference>
<feature type="compositionally biased region" description="Gly residues" evidence="1">
    <location>
        <begin position="1960"/>
        <end position="1969"/>
    </location>
</feature>
<accession>A0A8J4G6Y7</accession>
<dbReference type="EMBL" id="BNCQ01000009">
    <property type="protein sequence ID" value="GIM01421.1"/>
    <property type="molecule type" value="Genomic_DNA"/>
</dbReference>
<dbReference type="InterPro" id="IPR011989">
    <property type="entry name" value="ARM-like"/>
</dbReference>
<feature type="region of interest" description="Disordered" evidence="1">
    <location>
        <begin position="852"/>
        <end position="924"/>
    </location>
</feature>
<feature type="compositionally biased region" description="Low complexity" evidence="1">
    <location>
        <begin position="1259"/>
        <end position="1268"/>
    </location>
</feature>
<feature type="compositionally biased region" description="Low complexity" evidence="1">
    <location>
        <begin position="913"/>
        <end position="924"/>
    </location>
</feature>
<feature type="region of interest" description="Disordered" evidence="1">
    <location>
        <begin position="1571"/>
        <end position="1606"/>
    </location>
</feature>
<evidence type="ECO:0000256" key="1">
    <source>
        <dbReference type="SAM" id="MobiDB-lite"/>
    </source>
</evidence>
<feature type="region of interest" description="Disordered" evidence="1">
    <location>
        <begin position="1311"/>
        <end position="1330"/>
    </location>
</feature>
<feature type="region of interest" description="Disordered" evidence="1">
    <location>
        <begin position="1197"/>
        <end position="1293"/>
    </location>
</feature>
<sequence>AGGGVAGTAPAAAPPSRTRLASAIAQQSVDTSTNVLMQVTSCVLMHLASTENAMQPPQLVAIMSYMRTACHHSASTPYLAAACYSLARHVANRRCLVEGVRAARKGPLGISSPAVAAGTSAPVGTAFTSAAAAACASAAGSSLDADVWVEVIGVLLRGVLTKLRKPGGAPARVTFQPTDPGVATAGAGDAIRSTSPPAAATTTVRPSVAAVATNGVRSPSPRPPSAGSTHVAYSVANGPGGGRNGPVGQSGSATTTMPGILRSGRFLVMSLWLLLRQWVVDKVNPVNMMSSADGLYAAAGFTWWSVRFDADTPLTLTNEVLDGLALVVEAVHATAASAAAGSAGGTGGAVGEASSRAAAAEAALMLPFAPGEGGVPALRRLASRCVWSLSSTHPAVAGALVDRGSGVLALGAMRDQSNAADSELQSLCCGYMLLLASRCSSLLPPLGGLEALSSALVLLVERALASGGCWPSSPAHADLDSAGAGGGRGVDVPLLEAAVRGLAYLAGSGPEGRMAVTGSRAVRRLVAVVRTDNAALETVRQMRREEGVPAWSRLEELICPLRAINGLPMTVQAGQAASLAALQHGAQGPPGHPQPGYGTPQPQTHLQQPRNRPHSGFVPGGPQQHAQQQNQQQHQPGAAGGPGAARQESSRRISAVVAAGGGGGGGGGVNHRARSSARAGGGGGSSRAVGFADDGEGGSGGGRRSSPTFQQQQGQRQQGQQGQQQQLLDEDLLVASRQSGEADVGLMALWALLNLSGYEPAQTGICRHGLYTLMAAVHGSADPARSAAARAILTNIHYHPGNATVLYKAELKLKYAALARMLEQERRGKEAREAALRRLAATALVGMNTGGSSGVGGAATSGGGGGTGAGAPAASVDGTTRPMSARSGTTGVQRPVSRGAGGGGGGSGGGTGPTPRRAGGAASEVARQQLNALAVAAARSTAANAAAGGIDSGAPSPTGTATAVPLPISGGAAAGSPGTPGIAAAVRPLNGTTNPTASANAALAAPNGAADAGSPARRQVTIKGGTPGLPAVPSAAVMSPASGPPMLQMPGAGSGGPGADADSAVAEAPLDANTITARVRFLKWVLDPNVTGGIEVEPNNAGSGGGGSGADSGADTWFANVTAALAAASDGAGGDGAADIMTTLTADPEESNWLDMITKYDNLDEYEERLDARSEQGRFMRGVLSRSLAGGAHSLWREQNDEKGGSGGGGGGVNVRRQTSGRLRPVSDSSAAGGEGGSGANRPRSASVQRVRMGGGSGAARPGSAAAPGGAGGSGDAGGDVRRPGSALRASPPVPSLAWPHVARAASSVAAPSAVGGGGGSSAPHLAHQTSSASARFVNLYGIPTGVNASSRQAPQPHKPRVTSASASASGGGGGSQGRQSSGFALQGNPWSPHILRFVQDPPSAGGPTLRGDLAMRMLTAVAPEYVVEDLAGLTKRLMTLTADQRREEEEARRAAETAAALSRMSDDDTARRQRLGNTPSISGTPRADGTGTEGGQGTTITKEDRADAEDMSYLSCHDAPPVGPRGAAPAGTMSVRNWARHRLTKADRKQSLYRSGSVRPTRGLWYSGDDADGAAGSRTINRSLHGSRVEKGERDATDASGASVATSVAEARDALMQATRSRTGGSSITGEGDDKGEPLEPRETPLLVSLLPPVLIGGGGGGGGGGGDGAPRLPPATMVPDPNAAATGASPTSVISAPPTVIAGGGTLTAVPSSYINGSGGVAAASILSASLAPSGLPQDTASMLKGTTSSDAICAVDSRLARALHNPADAYRKPHSGLACPPGTQISTLRSTKPSKSVLAPGSVGGAAAAAAAAAATAAPAGSAIPGSQLTSNIGGGISAAGSLFGGGGGGGIGSSSVGSPVSLLGSASYASRGSLVNGAAGAAGSEVMPPVADDVPRPVTVLAGSVADLLAAKVAREADAANRLMKSAIAGGTGASPGLDDMFGTGNPFGGAKTTPGAGGGGGGAATTGASGSSVGATGANGNRTPRSSRTSITAAASNSGASATASPHSARMSLRSSTQPRAASALQSQTSGSTASSPQQAPTQGANVIAAAAAAAGGGGGNSDAVAAGGDPALAMFRPQPLSVLVATGDGGTDRLYRFPRLLLTAAHHMCLFEHVDGCRFCEALYGHYLLPNGMLAHFYLGDTVVKGHRVDLTPAPDIPFAPSDWVPDGFPACTALMDWGGPVPARLLVLQPLPSAPLAGPGSGSSTGSGRGRGGGGGGDGGGGGGGGVLLDALWCPMPLTAPPLRPEQRVVLEWDEGGADLQMRSYALEVRLQTVSRTETLQEVVEPPPPPVTKTKKKKGAPGRGNASRATSARGGSRW</sequence>
<dbReference type="InterPro" id="IPR016024">
    <property type="entry name" value="ARM-type_fold"/>
</dbReference>
<comment type="caution">
    <text evidence="2">The sequence shown here is derived from an EMBL/GenBank/DDBJ whole genome shotgun (WGS) entry which is preliminary data.</text>
</comment>
<feature type="compositionally biased region" description="Low complexity" evidence="1">
    <location>
        <begin position="1006"/>
        <end position="1016"/>
    </location>
</feature>
<feature type="compositionally biased region" description="Gly residues" evidence="1">
    <location>
        <begin position="899"/>
        <end position="912"/>
    </location>
</feature>
<feature type="region of interest" description="Disordered" evidence="1">
    <location>
        <begin position="1618"/>
        <end position="1642"/>
    </location>
</feature>